<dbReference type="OrthoDB" id="430315at2759"/>
<reference evidence="5 6" key="1">
    <citation type="journal article" date="2015" name="Proc. Natl. Acad. Sci. U.S.A.">
        <title>The resurrection genome of Boea hygrometrica: A blueprint for survival of dehydration.</title>
        <authorList>
            <person name="Xiao L."/>
            <person name="Yang G."/>
            <person name="Zhang L."/>
            <person name="Yang X."/>
            <person name="Zhao S."/>
            <person name="Ji Z."/>
            <person name="Zhou Q."/>
            <person name="Hu M."/>
            <person name="Wang Y."/>
            <person name="Chen M."/>
            <person name="Xu Y."/>
            <person name="Jin H."/>
            <person name="Xiao X."/>
            <person name="Hu G."/>
            <person name="Bao F."/>
            <person name="Hu Y."/>
            <person name="Wan P."/>
            <person name="Li L."/>
            <person name="Deng X."/>
            <person name="Kuang T."/>
            <person name="Xiang C."/>
            <person name="Zhu J.K."/>
            <person name="Oliver M.J."/>
            <person name="He Y."/>
        </authorList>
    </citation>
    <scope>NUCLEOTIDE SEQUENCE [LARGE SCALE GENOMIC DNA]</scope>
    <source>
        <strain evidence="6">cv. XS01</strain>
    </source>
</reference>
<keyword evidence="2" id="KW-0732">Signal</keyword>
<dbReference type="FunFam" id="2.60.110.10:FF:000003">
    <property type="entry name" value="Thaumatin I"/>
    <property type="match status" value="1"/>
</dbReference>
<dbReference type="InterPro" id="IPR001938">
    <property type="entry name" value="Thaumatin"/>
</dbReference>
<dbReference type="InterPro" id="IPR017949">
    <property type="entry name" value="Thaumatin_CS"/>
</dbReference>
<evidence type="ECO:0000313" key="6">
    <source>
        <dbReference type="Proteomes" id="UP000250235"/>
    </source>
</evidence>
<dbReference type="Gene3D" id="2.60.110.10">
    <property type="entry name" value="Thaumatin"/>
    <property type="match status" value="1"/>
</dbReference>
<dbReference type="PRINTS" id="PR00347">
    <property type="entry name" value="THAUMATIN"/>
</dbReference>
<sequence>MHKYFAISPRNLNTYIAQNYGTLLLFHIFSHQLRFSPLHQCSHNRHSKQLFLHQTWTLDVGNSTAGVYRIWARTGCSFDGAGRGKCQTGDCDGLLRCQGNGTPPNTLAEFSLNQFNNMDFFDLSLIDGFNVPMGFNPDSGTCSGTRGVRCTGDINGECPDALRAPGGCSHPCTVFGTDQYCCYSGPCVPTGYLRFFRAKCPGAYSCPMSDGGTSTLSCPAGTNYRVVFCPS</sequence>
<proteinExistence type="inferred from homology"/>
<evidence type="ECO:0000256" key="3">
    <source>
        <dbReference type="ARBA" id="ARBA00023157"/>
    </source>
</evidence>
<feature type="disulfide bond" evidence="4">
    <location>
        <begin position="182"/>
        <end position="187"/>
    </location>
</feature>
<evidence type="ECO:0000256" key="1">
    <source>
        <dbReference type="ARBA" id="ARBA00010607"/>
    </source>
</evidence>
<dbReference type="PANTHER" id="PTHR31048">
    <property type="entry name" value="OS03G0233200 PROTEIN"/>
    <property type="match status" value="1"/>
</dbReference>
<evidence type="ECO:0000256" key="2">
    <source>
        <dbReference type="ARBA" id="ARBA00022729"/>
    </source>
</evidence>
<dbReference type="SUPFAM" id="SSF49870">
    <property type="entry name" value="Osmotin, thaumatin-like protein"/>
    <property type="match status" value="1"/>
</dbReference>
<accession>A0A2Z7C394</accession>
<gene>
    <name evidence="5" type="ORF">F511_25694</name>
</gene>
<dbReference type="Pfam" id="PF00314">
    <property type="entry name" value="Thaumatin"/>
    <property type="match status" value="1"/>
</dbReference>
<feature type="disulfide bond" evidence="4">
    <location>
        <begin position="76"/>
        <end position="86"/>
    </location>
</feature>
<evidence type="ECO:0000313" key="5">
    <source>
        <dbReference type="EMBL" id="KZV40969.1"/>
    </source>
</evidence>
<feature type="disulfide bond" evidence="4">
    <location>
        <begin position="91"/>
        <end position="97"/>
    </location>
</feature>
<dbReference type="Proteomes" id="UP000250235">
    <property type="component" value="Unassembled WGS sequence"/>
</dbReference>
<protein>
    <recommendedName>
        <fullName evidence="7">Thaumatin-like protein</fullName>
    </recommendedName>
</protein>
<keyword evidence="3 4" id="KW-1015">Disulfide bond</keyword>
<evidence type="ECO:0008006" key="7">
    <source>
        <dbReference type="Google" id="ProtNLM"/>
    </source>
</evidence>
<dbReference type="PROSITE" id="PS00316">
    <property type="entry name" value="THAUMATIN_1"/>
    <property type="match status" value="1"/>
</dbReference>
<dbReference type="PIRSF" id="PIRSF002703">
    <property type="entry name" value="Thaumatin"/>
    <property type="match status" value="1"/>
</dbReference>
<dbReference type="AlphaFoldDB" id="A0A2Z7C394"/>
<evidence type="ECO:0000256" key="4">
    <source>
        <dbReference type="PIRSR" id="PIRSR002703-1"/>
    </source>
</evidence>
<organism evidence="5 6">
    <name type="scientific">Dorcoceras hygrometricum</name>
    <dbReference type="NCBI Taxonomy" id="472368"/>
    <lineage>
        <taxon>Eukaryota</taxon>
        <taxon>Viridiplantae</taxon>
        <taxon>Streptophyta</taxon>
        <taxon>Embryophyta</taxon>
        <taxon>Tracheophyta</taxon>
        <taxon>Spermatophyta</taxon>
        <taxon>Magnoliopsida</taxon>
        <taxon>eudicotyledons</taxon>
        <taxon>Gunneridae</taxon>
        <taxon>Pentapetalae</taxon>
        <taxon>asterids</taxon>
        <taxon>lamiids</taxon>
        <taxon>Lamiales</taxon>
        <taxon>Gesneriaceae</taxon>
        <taxon>Didymocarpoideae</taxon>
        <taxon>Trichosporeae</taxon>
        <taxon>Loxocarpinae</taxon>
        <taxon>Dorcoceras</taxon>
    </lineage>
</organism>
<comment type="similarity">
    <text evidence="1">Belongs to the thaumatin family.</text>
</comment>
<feature type="disulfide bond" evidence="4">
    <location>
        <begin position="150"/>
        <end position="200"/>
    </location>
</feature>
<keyword evidence="6" id="KW-1185">Reference proteome</keyword>
<dbReference type="SMART" id="SM00205">
    <property type="entry name" value="THN"/>
    <property type="match status" value="1"/>
</dbReference>
<feature type="disulfide bond" evidence="4">
    <location>
        <begin position="172"/>
        <end position="181"/>
    </location>
</feature>
<dbReference type="InterPro" id="IPR037176">
    <property type="entry name" value="Osmotin/thaumatin-like_sf"/>
</dbReference>
<dbReference type="PROSITE" id="PS51367">
    <property type="entry name" value="THAUMATIN_2"/>
    <property type="match status" value="1"/>
</dbReference>
<dbReference type="EMBL" id="KQ999851">
    <property type="protein sequence ID" value="KZV40969.1"/>
    <property type="molecule type" value="Genomic_DNA"/>
</dbReference>
<feature type="disulfide bond" evidence="4">
    <location>
        <begin position="158"/>
        <end position="168"/>
    </location>
</feature>
<name>A0A2Z7C394_9LAMI</name>